<gene>
    <name evidence="3" type="ORF">ENP94_05000</name>
    <name evidence="4" type="ORF">ENS16_06435</name>
</gene>
<dbReference type="EMBL" id="DSLG01000005">
    <property type="protein sequence ID" value="HEA87355.1"/>
    <property type="molecule type" value="Genomic_DNA"/>
</dbReference>
<dbReference type="AlphaFoldDB" id="A0A7C1NCJ0"/>
<evidence type="ECO:0000313" key="3">
    <source>
        <dbReference type="EMBL" id="HEA87355.1"/>
    </source>
</evidence>
<dbReference type="CDD" id="cd06223">
    <property type="entry name" value="PRTases_typeI"/>
    <property type="match status" value="1"/>
</dbReference>
<comment type="caution">
    <text evidence="3">The sequence shown here is derived from an EMBL/GenBank/DDBJ whole genome shotgun (WGS) entry which is preliminary data.</text>
</comment>
<evidence type="ECO:0000259" key="2">
    <source>
        <dbReference type="Pfam" id="PF18912"/>
    </source>
</evidence>
<comment type="similarity">
    <text evidence="1">Belongs to the ComF/GntX family.</text>
</comment>
<dbReference type="SUPFAM" id="SSF53271">
    <property type="entry name" value="PRTase-like"/>
    <property type="match status" value="1"/>
</dbReference>
<dbReference type="InterPro" id="IPR000836">
    <property type="entry name" value="PRTase_dom"/>
</dbReference>
<sequence length="246" mass="26585">MSLDGSILSRLKFFLQALSDFVFPPVCCGCDEEIESGLICDSCRLLLFTSELGVCQRCGRPCLPDEPICGLCGQEFFLSRVRAVGPYQPPFSSLIQRLKYEGKTGLVPVLGGALALLVRQDSELSRADGVCAVPLHPARLRERGYNQAYLLAQEVAAVTGVTLLDPLVRRKNTRSQIEMKDETARKRNVEDAFAVKPGVRFQGERLILVDDVMTTGATISAAAGRLLEAGAGAVMGLVLAAALVRK</sequence>
<dbReference type="PANTHER" id="PTHR47505">
    <property type="entry name" value="DNA UTILIZATION PROTEIN YHGH"/>
    <property type="match status" value="1"/>
</dbReference>
<reference evidence="3" key="1">
    <citation type="journal article" date="2020" name="mSystems">
        <title>Genome- and Community-Level Interaction Insights into Carbon Utilization and Element Cycling Functions of Hydrothermarchaeota in Hydrothermal Sediment.</title>
        <authorList>
            <person name="Zhou Z."/>
            <person name="Liu Y."/>
            <person name="Xu W."/>
            <person name="Pan J."/>
            <person name="Luo Z.H."/>
            <person name="Li M."/>
        </authorList>
    </citation>
    <scope>NUCLEOTIDE SEQUENCE [LARGE SCALE GENOMIC DNA]</scope>
    <source>
        <strain evidence="3">SpSt-265</strain>
        <strain evidence="4">SpSt-465</strain>
    </source>
</reference>
<dbReference type="Gene3D" id="3.40.50.2020">
    <property type="match status" value="1"/>
</dbReference>
<name>A0A7C1NCJ0_UNCW3</name>
<evidence type="ECO:0000313" key="4">
    <source>
        <dbReference type="EMBL" id="HFJ54310.1"/>
    </source>
</evidence>
<dbReference type="EMBL" id="DSTU01000008">
    <property type="protein sequence ID" value="HFJ54310.1"/>
    <property type="molecule type" value="Genomic_DNA"/>
</dbReference>
<feature type="domain" description="Double zinc ribbon" evidence="2">
    <location>
        <begin position="19"/>
        <end position="72"/>
    </location>
</feature>
<dbReference type="InterPro" id="IPR051910">
    <property type="entry name" value="ComF/GntX_DNA_util-trans"/>
</dbReference>
<protein>
    <submittedName>
        <fullName evidence="3">ComF family protein</fullName>
    </submittedName>
</protein>
<evidence type="ECO:0000256" key="1">
    <source>
        <dbReference type="ARBA" id="ARBA00008007"/>
    </source>
</evidence>
<dbReference type="InterPro" id="IPR029057">
    <property type="entry name" value="PRTase-like"/>
</dbReference>
<dbReference type="Pfam" id="PF18912">
    <property type="entry name" value="DZR_2"/>
    <property type="match status" value="1"/>
</dbReference>
<accession>A0A7C1NCJ0</accession>
<proteinExistence type="inferred from homology"/>
<dbReference type="InterPro" id="IPR044005">
    <property type="entry name" value="DZR_2"/>
</dbReference>
<dbReference type="PANTHER" id="PTHR47505:SF1">
    <property type="entry name" value="DNA UTILIZATION PROTEIN YHGH"/>
    <property type="match status" value="1"/>
</dbReference>
<organism evidence="3">
    <name type="scientific">candidate division WOR-3 bacterium</name>
    <dbReference type="NCBI Taxonomy" id="2052148"/>
    <lineage>
        <taxon>Bacteria</taxon>
        <taxon>Bacteria division WOR-3</taxon>
    </lineage>
</organism>